<gene>
    <name evidence="1" type="ORF">VKT23_004415</name>
</gene>
<name>A0ABR1JYM0_9AGAR</name>
<dbReference type="Proteomes" id="UP001498398">
    <property type="component" value="Unassembled WGS sequence"/>
</dbReference>
<reference evidence="1 2" key="1">
    <citation type="submission" date="2024-01" db="EMBL/GenBank/DDBJ databases">
        <title>A draft genome for the cacao thread blight pathogen Marasmiellus scandens.</title>
        <authorList>
            <person name="Baruah I.K."/>
            <person name="Leung J."/>
            <person name="Bukari Y."/>
            <person name="Amoako-Attah I."/>
            <person name="Meinhardt L.W."/>
            <person name="Bailey B.A."/>
            <person name="Cohen S.P."/>
        </authorList>
    </citation>
    <scope>NUCLEOTIDE SEQUENCE [LARGE SCALE GENOMIC DNA]</scope>
    <source>
        <strain evidence="1 2">GH-19</strain>
    </source>
</reference>
<dbReference type="EMBL" id="JBANRG010000004">
    <property type="protein sequence ID" value="KAK7467358.1"/>
    <property type="molecule type" value="Genomic_DNA"/>
</dbReference>
<evidence type="ECO:0000313" key="1">
    <source>
        <dbReference type="EMBL" id="KAK7467358.1"/>
    </source>
</evidence>
<accession>A0ABR1JYM0</accession>
<organism evidence="1 2">
    <name type="scientific">Marasmiellus scandens</name>
    <dbReference type="NCBI Taxonomy" id="2682957"/>
    <lineage>
        <taxon>Eukaryota</taxon>
        <taxon>Fungi</taxon>
        <taxon>Dikarya</taxon>
        <taxon>Basidiomycota</taxon>
        <taxon>Agaricomycotina</taxon>
        <taxon>Agaricomycetes</taxon>
        <taxon>Agaricomycetidae</taxon>
        <taxon>Agaricales</taxon>
        <taxon>Marasmiineae</taxon>
        <taxon>Omphalotaceae</taxon>
        <taxon>Marasmiellus</taxon>
    </lineage>
</organism>
<evidence type="ECO:0000313" key="2">
    <source>
        <dbReference type="Proteomes" id="UP001498398"/>
    </source>
</evidence>
<sequence length="263" mass="28977">MVDSELPADLVDLSLYQKYKTALDIARVYQGLFLSFIPTYAKSVACSQTAIWTFYDESHNPELTLAISLQAPQGLTKTVKPDVGIYHLFTIILGPHISIPVTLYSHLVELKKAISRQKTTIGGLPIDDTAVVYFQSLHHLFTNNNIFSDLIPNYVVLVAGIGPWFTSTLLYREHALTFPIRELDVALQTMGSDVDRAAGDTDGVPINPPSTSTANLDFRLQVPIGWSPLACLDTPDGNKAFKEMEYATLFGEMALNPISIDDA</sequence>
<protein>
    <submittedName>
        <fullName evidence="1">Uncharacterized protein</fullName>
    </submittedName>
</protein>
<keyword evidence="2" id="KW-1185">Reference proteome</keyword>
<comment type="caution">
    <text evidence="1">The sequence shown here is derived from an EMBL/GenBank/DDBJ whole genome shotgun (WGS) entry which is preliminary data.</text>
</comment>
<proteinExistence type="predicted"/>